<reference evidence="1 2" key="1">
    <citation type="journal article" date="2019" name="Emerg. Microbes Infect.">
        <title>Comprehensive subspecies identification of 175 nontuberculous mycobacteria species based on 7547 genomic profiles.</title>
        <authorList>
            <person name="Matsumoto Y."/>
            <person name="Kinjo T."/>
            <person name="Motooka D."/>
            <person name="Nabeya D."/>
            <person name="Jung N."/>
            <person name="Uechi K."/>
            <person name="Horii T."/>
            <person name="Iida T."/>
            <person name="Fujita J."/>
            <person name="Nakamura S."/>
        </authorList>
    </citation>
    <scope>NUCLEOTIDE SEQUENCE [LARGE SCALE GENOMIC DNA]</scope>
    <source>
        <strain evidence="1 2">JCM 18538</strain>
    </source>
</reference>
<evidence type="ECO:0000313" key="2">
    <source>
        <dbReference type="Proteomes" id="UP000467428"/>
    </source>
</evidence>
<dbReference type="Proteomes" id="UP000467428">
    <property type="component" value="Chromosome"/>
</dbReference>
<geneLocation type="plasmid" evidence="2">
    <name>pjcm18538 dna</name>
</geneLocation>
<gene>
    <name evidence="1" type="ORF">MARA_45780</name>
</gene>
<keyword evidence="2" id="KW-1185">Reference proteome</keyword>
<organism evidence="1 2">
    <name type="scientific">Mycolicibacterium arabiense</name>
    <dbReference type="NCBI Taxonomy" id="1286181"/>
    <lineage>
        <taxon>Bacteria</taxon>
        <taxon>Bacillati</taxon>
        <taxon>Actinomycetota</taxon>
        <taxon>Actinomycetes</taxon>
        <taxon>Mycobacteriales</taxon>
        <taxon>Mycobacteriaceae</taxon>
        <taxon>Mycolicibacterium</taxon>
    </lineage>
</organism>
<proteinExistence type="predicted"/>
<accession>A0A7I7S3T5</accession>
<evidence type="ECO:0000313" key="1">
    <source>
        <dbReference type="EMBL" id="BBY51110.1"/>
    </source>
</evidence>
<dbReference type="KEGG" id="marz:MARA_45780"/>
<dbReference type="AlphaFoldDB" id="A0A7I7S3T5"/>
<sequence>MVVALIALVVSRTFFSGPSEECRPVADLLAFNAEQTERITSRLSENEGLPTATDDIAYQAWADGLAERAQRVTSPELAKTSTDLAILADEFVRGLPELRAKAESQAPGAPTPPEMYQMEATNARVSDKLAELSAACS</sequence>
<protein>
    <submittedName>
        <fullName evidence="1">Uncharacterized protein</fullName>
    </submittedName>
</protein>
<dbReference type="EMBL" id="AP022593">
    <property type="protein sequence ID" value="BBY51110.1"/>
    <property type="molecule type" value="Genomic_DNA"/>
</dbReference>
<name>A0A7I7S3T5_9MYCO</name>